<evidence type="ECO:0000313" key="4">
    <source>
        <dbReference type="EMBL" id="MDF8332404.1"/>
    </source>
</evidence>
<evidence type="ECO:0000313" key="5">
    <source>
        <dbReference type="Proteomes" id="UP001222770"/>
    </source>
</evidence>
<keyword evidence="2" id="KW-1133">Transmembrane helix</keyword>
<dbReference type="PANTHER" id="PTHR14969">
    <property type="entry name" value="SPHINGOSINE-1-PHOSPHATE PHOSPHOHYDROLASE"/>
    <property type="match status" value="1"/>
</dbReference>
<dbReference type="Proteomes" id="UP001222770">
    <property type="component" value="Unassembled WGS sequence"/>
</dbReference>
<dbReference type="InterPro" id="IPR036938">
    <property type="entry name" value="PAP2/HPO_sf"/>
</dbReference>
<proteinExistence type="predicted"/>
<feature type="transmembrane region" description="Helical" evidence="2">
    <location>
        <begin position="218"/>
        <end position="236"/>
    </location>
</feature>
<accession>A0ABT6CFU6</accession>
<feature type="transmembrane region" description="Helical" evidence="2">
    <location>
        <begin position="91"/>
        <end position="113"/>
    </location>
</feature>
<evidence type="ECO:0000256" key="1">
    <source>
        <dbReference type="SAM" id="MobiDB-lite"/>
    </source>
</evidence>
<name>A0ABT6CFU6_9SPHN</name>
<keyword evidence="2" id="KW-0472">Membrane</keyword>
<feature type="transmembrane region" description="Helical" evidence="2">
    <location>
        <begin position="32"/>
        <end position="51"/>
    </location>
</feature>
<sequence>MSPAEPRQPEAGPSLKGDQTEPWKLHHMDSKLLVGFLCMAAGLLGLFWLGYEVLEGDTFALDKAILRTLRTAHDDAMPIGPHWLLQSLTDITALGGFTVLTLLTSLVVGFLLASRKPGTALFVALAIASGAVLSTILKDLFVRQRPEIVPHLVQVSSTSFPSSHAMNSAMVYLTLAALLARSQEETRVRLYLISAAIALTAIVGISRVYLGVHWPSDVLAGWTFGAIWAASCSFAAKALQRLRRMEPPGTA</sequence>
<reference evidence="4 5" key="1">
    <citation type="submission" date="2023-03" db="EMBL/GenBank/DDBJ databases">
        <title>Novosphingobium cyanobacteriorum sp. nov., isolated from a eutrophic reservoir during the Microcystis bloom period.</title>
        <authorList>
            <person name="Kang M."/>
            <person name="Le V."/>
            <person name="Ko S.-R."/>
            <person name="Lee S.-A."/>
            <person name="Ahn C.-Y."/>
        </authorList>
    </citation>
    <scope>NUCLEOTIDE SEQUENCE [LARGE SCALE GENOMIC DNA]</scope>
    <source>
        <strain evidence="4 5">HBC54</strain>
    </source>
</reference>
<dbReference type="PANTHER" id="PTHR14969:SF13">
    <property type="entry name" value="AT30094P"/>
    <property type="match status" value="1"/>
</dbReference>
<dbReference type="SMART" id="SM00014">
    <property type="entry name" value="acidPPc"/>
    <property type="match status" value="1"/>
</dbReference>
<feature type="transmembrane region" description="Helical" evidence="2">
    <location>
        <begin position="120"/>
        <end position="141"/>
    </location>
</feature>
<gene>
    <name evidence="4" type="ORF">POM99_04255</name>
</gene>
<organism evidence="4 5">
    <name type="scientific">Novosphingobium cyanobacteriorum</name>
    <dbReference type="NCBI Taxonomy" id="3024215"/>
    <lineage>
        <taxon>Bacteria</taxon>
        <taxon>Pseudomonadati</taxon>
        <taxon>Pseudomonadota</taxon>
        <taxon>Alphaproteobacteria</taxon>
        <taxon>Sphingomonadales</taxon>
        <taxon>Sphingomonadaceae</taxon>
        <taxon>Novosphingobium</taxon>
    </lineage>
</organism>
<dbReference type="Gene3D" id="1.20.144.10">
    <property type="entry name" value="Phosphatidic acid phosphatase type 2/haloperoxidase"/>
    <property type="match status" value="2"/>
</dbReference>
<keyword evidence="5" id="KW-1185">Reference proteome</keyword>
<evidence type="ECO:0000256" key="2">
    <source>
        <dbReference type="SAM" id="Phobius"/>
    </source>
</evidence>
<dbReference type="Pfam" id="PF01569">
    <property type="entry name" value="PAP2"/>
    <property type="match status" value="1"/>
</dbReference>
<feature type="domain" description="Phosphatidic acid phosphatase type 2/haloperoxidase" evidence="3">
    <location>
        <begin position="119"/>
        <end position="233"/>
    </location>
</feature>
<evidence type="ECO:0000259" key="3">
    <source>
        <dbReference type="SMART" id="SM00014"/>
    </source>
</evidence>
<dbReference type="CDD" id="cd03392">
    <property type="entry name" value="PAP2_like_2"/>
    <property type="match status" value="1"/>
</dbReference>
<dbReference type="InterPro" id="IPR000326">
    <property type="entry name" value="PAP2/HPO"/>
</dbReference>
<feature type="transmembrane region" description="Helical" evidence="2">
    <location>
        <begin position="191"/>
        <end position="212"/>
    </location>
</feature>
<dbReference type="SUPFAM" id="SSF48317">
    <property type="entry name" value="Acid phosphatase/Vanadium-dependent haloperoxidase"/>
    <property type="match status" value="1"/>
</dbReference>
<feature type="transmembrane region" description="Helical" evidence="2">
    <location>
        <begin position="161"/>
        <end position="179"/>
    </location>
</feature>
<protein>
    <submittedName>
        <fullName evidence="4">Phosphatase PAP2 family protein</fullName>
    </submittedName>
</protein>
<feature type="region of interest" description="Disordered" evidence="1">
    <location>
        <begin position="1"/>
        <end position="21"/>
    </location>
</feature>
<keyword evidence="2" id="KW-0812">Transmembrane</keyword>
<comment type="caution">
    <text evidence="4">The sequence shown here is derived from an EMBL/GenBank/DDBJ whole genome shotgun (WGS) entry which is preliminary data.</text>
</comment>
<dbReference type="EMBL" id="JAROCY010000003">
    <property type="protein sequence ID" value="MDF8332404.1"/>
    <property type="molecule type" value="Genomic_DNA"/>
</dbReference>